<evidence type="ECO:0000313" key="1">
    <source>
        <dbReference type="EMBL" id="CAK9313854.1"/>
    </source>
</evidence>
<feature type="non-terminal residue" evidence="1">
    <location>
        <position position="1"/>
    </location>
</feature>
<protein>
    <submittedName>
        <fullName evidence="1">Uncharacterized protein</fullName>
    </submittedName>
</protein>
<evidence type="ECO:0000313" key="2">
    <source>
        <dbReference type="Proteomes" id="UP001642487"/>
    </source>
</evidence>
<gene>
    <name evidence="1" type="ORF">CITCOLO1_LOCUS5591</name>
</gene>
<organism evidence="1 2">
    <name type="scientific">Citrullus colocynthis</name>
    <name type="common">colocynth</name>
    <dbReference type="NCBI Taxonomy" id="252529"/>
    <lineage>
        <taxon>Eukaryota</taxon>
        <taxon>Viridiplantae</taxon>
        <taxon>Streptophyta</taxon>
        <taxon>Embryophyta</taxon>
        <taxon>Tracheophyta</taxon>
        <taxon>Spermatophyta</taxon>
        <taxon>Magnoliopsida</taxon>
        <taxon>eudicotyledons</taxon>
        <taxon>Gunneridae</taxon>
        <taxon>Pentapetalae</taxon>
        <taxon>rosids</taxon>
        <taxon>fabids</taxon>
        <taxon>Cucurbitales</taxon>
        <taxon>Cucurbitaceae</taxon>
        <taxon>Benincaseae</taxon>
        <taxon>Citrullus</taxon>
    </lineage>
</organism>
<dbReference type="EMBL" id="OZ021745">
    <property type="protein sequence ID" value="CAK9313854.1"/>
    <property type="molecule type" value="Genomic_DNA"/>
</dbReference>
<accession>A0ABP0Y0D6</accession>
<sequence>CQGGDLRCCLCPGYLPCVQLSRVRTYGAVLRSTQSTLRPKELLCILKECFASKKAFRGFLEEIPGFQRVLYCCFLNSRGWGRTGKLVFL</sequence>
<proteinExistence type="predicted"/>
<keyword evidence="2" id="KW-1185">Reference proteome</keyword>
<reference evidence="1 2" key="1">
    <citation type="submission" date="2024-03" db="EMBL/GenBank/DDBJ databases">
        <authorList>
            <person name="Gkanogiannis A."/>
            <person name="Becerra Lopez-Lavalle L."/>
        </authorList>
    </citation>
    <scope>NUCLEOTIDE SEQUENCE [LARGE SCALE GENOMIC DNA]</scope>
</reference>
<dbReference type="Proteomes" id="UP001642487">
    <property type="component" value="Chromosome 11"/>
</dbReference>
<name>A0ABP0Y0D6_9ROSI</name>